<evidence type="ECO:0000259" key="3">
    <source>
        <dbReference type="Pfam" id="PF00534"/>
    </source>
</evidence>
<evidence type="ECO:0000256" key="2">
    <source>
        <dbReference type="ARBA" id="ARBA00022679"/>
    </source>
</evidence>
<dbReference type="InterPro" id="IPR001296">
    <property type="entry name" value="Glyco_trans_1"/>
</dbReference>
<name>A0ABU1ZXV8_9CORY</name>
<evidence type="ECO:0000256" key="1">
    <source>
        <dbReference type="ARBA" id="ARBA00022676"/>
    </source>
</evidence>
<feature type="domain" description="Glycosyl transferase family 1" evidence="3">
    <location>
        <begin position="182"/>
        <end position="356"/>
    </location>
</feature>
<dbReference type="Pfam" id="PF13439">
    <property type="entry name" value="Glyco_transf_4"/>
    <property type="match status" value="1"/>
</dbReference>
<dbReference type="RefSeq" id="WP_290194828.1">
    <property type="nucleotide sequence ID" value="NZ_CP047654.1"/>
</dbReference>
<sequence>MPSTLLVTNDYPPTLGGIQSYLRDYVATLDQSEIMVFASTQDEAAAHSHDARAGHRIIRWPRAVMLPTPTVADAVAQIVAEHDIRTVWFGASAPLGLLAPAARKAGAERIISTTHGHEVGWSMIPGARQALRRIGGHSDVVTYISDYTLGRIRPAFGEHPRYVALPSAVSTDVFRPAPPAEREATRARFGFGGEPVIICISRLVPRKGQDQLIRVLPRLRRHHPGTRLVIVGEGGYGARLGTLADALRLGPDALTFAGALPFEDMRALLAAADVFAMPARTRGGGLDVEGLGIVYLEAQACGIPVVAGDSGGAPETVTPETGIVVDGRDTGELFGALDRLLSDAELRRDMGRAGRAFVEKQWTWEIMGARLRALLD</sequence>
<dbReference type="CDD" id="cd03801">
    <property type="entry name" value="GT4_PimA-like"/>
    <property type="match status" value="1"/>
</dbReference>
<dbReference type="EC" id="2.4.1.-" evidence="5"/>
<proteinExistence type="predicted"/>
<feature type="domain" description="Glycosyltransferase subfamily 4-like N-terminal" evidence="4">
    <location>
        <begin position="16"/>
        <end position="172"/>
    </location>
</feature>
<dbReference type="EMBL" id="JAVDXZ010000001">
    <property type="protein sequence ID" value="MDR7329761.1"/>
    <property type="molecule type" value="Genomic_DNA"/>
</dbReference>
<dbReference type="Pfam" id="PF00534">
    <property type="entry name" value="Glycos_transf_1"/>
    <property type="match status" value="1"/>
</dbReference>
<keyword evidence="2 5" id="KW-0808">Transferase</keyword>
<evidence type="ECO:0000259" key="4">
    <source>
        <dbReference type="Pfam" id="PF13439"/>
    </source>
</evidence>
<accession>A0ABU1ZXV8</accession>
<dbReference type="InterPro" id="IPR028098">
    <property type="entry name" value="Glyco_trans_4-like_N"/>
</dbReference>
<dbReference type="PANTHER" id="PTHR45947:SF3">
    <property type="entry name" value="SULFOQUINOVOSYL TRANSFERASE SQD2"/>
    <property type="match status" value="1"/>
</dbReference>
<reference evidence="5" key="1">
    <citation type="submission" date="2023-07" db="EMBL/GenBank/DDBJ databases">
        <title>Sequencing the genomes of 1000 actinobacteria strains.</title>
        <authorList>
            <person name="Klenk H.-P."/>
        </authorList>
    </citation>
    <scope>NUCLEOTIDE SEQUENCE</scope>
    <source>
        <strain evidence="5">DSM 107476</strain>
    </source>
</reference>
<evidence type="ECO:0000313" key="5">
    <source>
        <dbReference type="EMBL" id="MDR7329761.1"/>
    </source>
</evidence>
<protein>
    <submittedName>
        <fullName evidence="5">Phosphatidylinositol alpha-1,6-mannosyltransferase</fullName>
        <ecNumber evidence="5">2.4.1.-</ecNumber>
    </submittedName>
</protein>
<keyword evidence="1 5" id="KW-0328">Glycosyltransferase</keyword>
<dbReference type="InterPro" id="IPR050194">
    <property type="entry name" value="Glycosyltransferase_grp1"/>
</dbReference>
<organism evidence="5 6">
    <name type="scientific">Corynebacterium guangdongense</name>
    <dbReference type="NCBI Taxonomy" id="1783348"/>
    <lineage>
        <taxon>Bacteria</taxon>
        <taxon>Bacillati</taxon>
        <taxon>Actinomycetota</taxon>
        <taxon>Actinomycetes</taxon>
        <taxon>Mycobacteriales</taxon>
        <taxon>Corynebacteriaceae</taxon>
        <taxon>Corynebacterium</taxon>
    </lineage>
</organism>
<dbReference type="GO" id="GO:0016757">
    <property type="term" value="F:glycosyltransferase activity"/>
    <property type="evidence" value="ECO:0007669"/>
    <property type="project" value="UniProtKB-KW"/>
</dbReference>
<dbReference type="PANTHER" id="PTHR45947">
    <property type="entry name" value="SULFOQUINOVOSYL TRANSFERASE SQD2"/>
    <property type="match status" value="1"/>
</dbReference>
<evidence type="ECO:0000313" key="6">
    <source>
        <dbReference type="Proteomes" id="UP001180840"/>
    </source>
</evidence>
<comment type="caution">
    <text evidence="5">The sequence shown here is derived from an EMBL/GenBank/DDBJ whole genome shotgun (WGS) entry which is preliminary data.</text>
</comment>
<dbReference type="SUPFAM" id="SSF53756">
    <property type="entry name" value="UDP-Glycosyltransferase/glycogen phosphorylase"/>
    <property type="match status" value="1"/>
</dbReference>
<dbReference type="Proteomes" id="UP001180840">
    <property type="component" value="Unassembled WGS sequence"/>
</dbReference>
<keyword evidence="6" id="KW-1185">Reference proteome</keyword>
<gene>
    <name evidence="5" type="ORF">J2S39_001437</name>
</gene>
<dbReference type="Gene3D" id="3.40.50.2000">
    <property type="entry name" value="Glycogen Phosphorylase B"/>
    <property type="match status" value="2"/>
</dbReference>